<reference evidence="5 6" key="1">
    <citation type="submission" date="2021-11" db="EMBL/GenBank/DDBJ databases">
        <title>Draft genome sequence of Paenibacillus profundus YoMME, a new Gram-positive bacteria with exoelectrogenic properties.</title>
        <authorList>
            <person name="Hubenova Y."/>
            <person name="Hubenova E."/>
            <person name="Manasiev Y."/>
            <person name="Peykov S."/>
            <person name="Mitov M."/>
        </authorList>
    </citation>
    <scope>NUCLEOTIDE SEQUENCE [LARGE SCALE GENOMIC DNA]</scope>
    <source>
        <strain evidence="5 6">YoMME</strain>
    </source>
</reference>
<dbReference type="InterPro" id="IPR001034">
    <property type="entry name" value="DeoR_HTH"/>
</dbReference>
<dbReference type="SUPFAM" id="SSF100950">
    <property type="entry name" value="NagB/RpiA/CoA transferase-like"/>
    <property type="match status" value="1"/>
</dbReference>
<evidence type="ECO:0000256" key="3">
    <source>
        <dbReference type="ARBA" id="ARBA00023163"/>
    </source>
</evidence>
<comment type="caution">
    <text evidence="5">The sequence shown here is derived from an EMBL/GenBank/DDBJ whole genome shotgun (WGS) entry which is preliminary data.</text>
</comment>
<dbReference type="SMART" id="SM01134">
    <property type="entry name" value="DeoRC"/>
    <property type="match status" value="1"/>
</dbReference>
<gene>
    <name evidence="5" type="ORF">LQV63_07420</name>
</gene>
<dbReference type="InterPro" id="IPR014036">
    <property type="entry name" value="DeoR-like_C"/>
</dbReference>
<dbReference type="SMART" id="SM00420">
    <property type="entry name" value="HTH_DEOR"/>
    <property type="match status" value="1"/>
</dbReference>
<evidence type="ECO:0000256" key="2">
    <source>
        <dbReference type="ARBA" id="ARBA00023125"/>
    </source>
</evidence>
<evidence type="ECO:0000256" key="1">
    <source>
        <dbReference type="ARBA" id="ARBA00023015"/>
    </source>
</evidence>
<keyword evidence="1" id="KW-0805">Transcription regulation</keyword>
<evidence type="ECO:0000313" key="5">
    <source>
        <dbReference type="EMBL" id="MCE5169135.1"/>
    </source>
</evidence>
<dbReference type="Gene3D" id="1.10.10.10">
    <property type="entry name" value="Winged helix-like DNA-binding domain superfamily/Winged helix DNA-binding domain"/>
    <property type="match status" value="1"/>
</dbReference>
<name>A0ABS8YF39_9BACL</name>
<keyword evidence="3" id="KW-0804">Transcription</keyword>
<dbReference type="RefSeq" id="WP_233696221.1">
    <property type="nucleotide sequence ID" value="NZ_JAJNBZ010000004.1"/>
</dbReference>
<protein>
    <submittedName>
        <fullName evidence="5">DeoR/GlpR family DNA-binding transcription regulator</fullName>
    </submittedName>
</protein>
<dbReference type="InterPro" id="IPR037171">
    <property type="entry name" value="NagB/RpiA_transferase-like"/>
</dbReference>
<dbReference type="Pfam" id="PF08220">
    <property type="entry name" value="HTH_DeoR"/>
    <property type="match status" value="1"/>
</dbReference>
<dbReference type="InterPro" id="IPR050313">
    <property type="entry name" value="Carb_Metab_HTH_regulators"/>
</dbReference>
<dbReference type="PROSITE" id="PS51000">
    <property type="entry name" value="HTH_DEOR_2"/>
    <property type="match status" value="1"/>
</dbReference>
<accession>A0ABS8YF39</accession>
<keyword evidence="6" id="KW-1185">Reference proteome</keyword>
<dbReference type="EMBL" id="JAJNBZ010000004">
    <property type="protein sequence ID" value="MCE5169135.1"/>
    <property type="molecule type" value="Genomic_DNA"/>
</dbReference>
<dbReference type="InterPro" id="IPR018356">
    <property type="entry name" value="Tscrpt_reg_HTH_DeoR_CS"/>
</dbReference>
<proteinExistence type="predicted"/>
<dbReference type="SUPFAM" id="SSF46785">
    <property type="entry name" value="Winged helix' DNA-binding domain"/>
    <property type="match status" value="1"/>
</dbReference>
<dbReference type="PROSITE" id="PS00894">
    <property type="entry name" value="HTH_DEOR_1"/>
    <property type="match status" value="1"/>
</dbReference>
<organism evidence="5 6">
    <name type="scientific">Paenibacillus profundus</name>
    <dbReference type="NCBI Taxonomy" id="1173085"/>
    <lineage>
        <taxon>Bacteria</taxon>
        <taxon>Bacillati</taxon>
        <taxon>Bacillota</taxon>
        <taxon>Bacilli</taxon>
        <taxon>Bacillales</taxon>
        <taxon>Paenibacillaceae</taxon>
        <taxon>Paenibacillus</taxon>
    </lineage>
</organism>
<dbReference type="InterPro" id="IPR036390">
    <property type="entry name" value="WH_DNA-bd_sf"/>
</dbReference>
<keyword evidence="2 5" id="KW-0238">DNA-binding</keyword>
<sequence>MSLSYEERKVDILATLDRTERVQVQSLADQLQVSTETIRRDLDRLEKEGKLKKVYGGAIKARMEAWEAPFVQRTNMLAAEKRAIGRYASSLIGQGETIMVDNGTTTIELIRHLQDRPDVTMITHSIPVMLLALELFRGKIIFAGGEIDGRSQTASGTLTEQMLQQFTVHKAFISVGGVSLVEGTTDYELNEASLSQRMMERAEEAIVLADHTKFGKTTFARIAPLEEVSRIITDEGCSPEWIRQISELGVQVIVAAEDGRSGQG</sequence>
<dbReference type="PRINTS" id="PR00037">
    <property type="entry name" value="HTHLACR"/>
</dbReference>
<dbReference type="Proteomes" id="UP001199916">
    <property type="component" value="Unassembled WGS sequence"/>
</dbReference>
<feature type="domain" description="HTH deoR-type" evidence="4">
    <location>
        <begin position="5"/>
        <end position="60"/>
    </location>
</feature>
<dbReference type="PANTHER" id="PTHR30363:SF44">
    <property type="entry name" value="AGA OPERON TRANSCRIPTIONAL REPRESSOR-RELATED"/>
    <property type="match status" value="1"/>
</dbReference>
<dbReference type="Gene3D" id="3.40.50.1360">
    <property type="match status" value="1"/>
</dbReference>
<dbReference type="InterPro" id="IPR036388">
    <property type="entry name" value="WH-like_DNA-bd_sf"/>
</dbReference>
<dbReference type="Pfam" id="PF00455">
    <property type="entry name" value="DeoRC"/>
    <property type="match status" value="1"/>
</dbReference>
<dbReference type="GO" id="GO:0003677">
    <property type="term" value="F:DNA binding"/>
    <property type="evidence" value="ECO:0007669"/>
    <property type="project" value="UniProtKB-KW"/>
</dbReference>
<evidence type="ECO:0000313" key="6">
    <source>
        <dbReference type="Proteomes" id="UP001199916"/>
    </source>
</evidence>
<dbReference type="PANTHER" id="PTHR30363">
    <property type="entry name" value="HTH-TYPE TRANSCRIPTIONAL REGULATOR SRLR-RELATED"/>
    <property type="match status" value="1"/>
</dbReference>
<evidence type="ECO:0000259" key="4">
    <source>
        <dbReference type="PROSITE" id="PS51000"/>
    </source>
</evidence>